<gene>
    <name evidence="1" type="ORF">QG37_06239</name>
</gene>
<sequence length="117" mass="13205">MHDDFLIGIPPRKRRGSYGCEIHLGGGKFNQATDYVNTKCTKQILSGLHGPKQKKECAHVDKVFRKCGETRTSGMNRGTHRMLPHAEFSLHLLSRQVETPLRGFLGSVGELLSFFFF</sequence>
<accession>A0A0L0NUZ7</accession>
<organism evidence="1 2">
    <name type="scientific">Candidozyma auris</name>
    <name type="common">Yeast</name>
    <name type="synonym">Candida auris</name>
    <dbReference type="NCBI Taxonomy" id="498019"/>
    <lineage>
        <taxon>Eukaryota</taxon>
        <taxon>Fungi</taxon>
        <taxon>Dikarya</taxon>
        <taxon>Ascomycota</taxon>
        <taxon>Saccharomycotina</taxon>
        <taxon>Pichiomycetes</taxon>
        <taxon>Metschnikowiaceae</taxon>
        <taxon>Candidozyma</taxon>
    </lineage>
</organism>
<dbReference type="EMBL" id="LGST01000041">
    <property type="protein sequence ID" value="KND97824.1"/>
    <property type="molecule type" value="Genomic_DNA"/>
</dbReference>
<proteinExistence type="predicted"/>
<reference evidence="2" key="1">
    <citation type="journal article" date="2015" name="BMC Genomics">
        <title>Draft genome of a commonly misdiagnosed multidrug resistant pathogen Candida auris.</title>
        <authorList>
            <person name="Chatterjee S."/>
            <person name="Alampalli S.V."/>
            <person name="Nageshan R.K."/>
            <person name="Chettiar S.T."/>
            <person name="Joshi S."/>
            <person name="Tatu U.S."/>
        </authorList>
    </citation>
    <scope>NUCLEOTIDE SEQUENCE [LARGE SCALE GENOMIC DNA]</scope>
    <source>
        <strain evidence="2">6684</strain>
    </source>
</reference>
<protein>
    <submittedName>
        <fullName evidence="1">Uncharacterized protein</fullName>
    </submittedName>
</protein>
<dbReference type="Proteomes" id="UP000037122">
    <property type="component" value="Unassembled WGS sequence"/>
</dbReference>
<comment type="caution">
    <text evidence="1">The sequence shown here is derived from an EMBL/GenBank/DDBJ whole genome shotgun (WGS) entry which is preliminary data.</text>
</comment>
<name>A0A0L0NUZ7_CANAR</name>
<evidence type="ECO:0000313" key="2">
    <source>
        <dbReference type="Proteomes" id="UP000037122"/>
    </source>
</evidence>
<dbReference type="AlphaFoldDB" id="A0A0L0NUZ7"/>
<dbReference type="VEuPathDB" id="FungiDB:QG37_06239"/>
<evidence type="ECO:0000313" key="1">
    <source>
        <dbReference type="EMBL" id="KND97824.1"/>
    </source>
</evidence>